<dbReference type="SUPFAM" id="SSF51735">
    <property type="entry name" value="NAD(P)-binding Rossmann-fold domains"/>
    <property type="match status" value="1"/>
</dbReference>
<keyword evidence="6" id="KW-1185">Reference proteome</keyword>
<feature type="transmembrane region" description="Helical" evidence="3">
    <location>
        <begin position="78"/>
        <end position="96"/>
    </location>
</feature>
<evidence type="ECO:0000313" key="6">
    <source>
        <dbReference type="Proteomes" id="UP000054270"/>
    </source>
</evidence>
<name>A0A0D2P752_HYPSF</name>
<evidence type="ECO:0000313" key="5">
    <source>
        <dbReference type="EMBL" id="KJA26784.1"/>
    </source>
</evidence>
<dbReference type="AlphaFoldDB" id="A0A0D2P752"/>
<dbReference type="EMBL" id="KN817526">
    <property type="protein sequence ID" value="KJA26784.1"/>
    <property type="molecule type" value="Genomic_DNA"/>
</dbReference>
<dbReference type="STRING" id="945553.A0A0D2P752"/>
<dbReference type="GO" id="GO:0006694">
    <property type="term" value="P:steroid biosynthetic process"/>
    <property type="evidence" value="ECO:0007669"/>
    <property type="project" value="InterPro"/>
</dbReference>
<dbReference type="GO" id="GO:0016616">
    <property type="term" value="F:oxidoreductase activity, acting on the CH-OH group of donors, NAD or NADP as acceptor"/>
    <property type="evidence" value="ECO:0007669"/>
    <property type="project" value="InterPro"/>
</dbReference>
<dbReference type="InterPro" id="IPR036291">
    <property type="entry name" value="NAD(P)-bd_dom_sf"/>
</dbReference>
<evidence type="ECO:0000256" key="1">
    <source>
        <dbReference type="ARBA" id="ARBA00009219"/>
    </source>
</evidence>
<dbReference type="InterPro" id="IPR050177">
    <property type="entry name" value="Lipid_A_modif_metabolic_enz"/>
</dbReference>
<evidence type="ECO:0000259" key="4">
    <source>
        <dbReference type="Pfam" id="PF01073"/>
    </source>
</evidence>
<evidence type="ECO:0000256" key="2">
    <source>
        <dbReference type="ARBA" id="ARBA00023002"/>
    </source>
</evidence>
<dbReference type="Pfam" id="PF01073">
    <property type="entry name" value="3Beta_HSD"/>
    <property type="match status" value="1"/>
</dbReference>
<accession>A0A0D2P752</accession>
<dbReference type="PANTHER" id="PTHR43245:SF51">
    <property type="entry name" value="SHORT CHAIN DEHYDROGENASE_REDUCTASE FAMILY 42E, MEMBER 2"/>
    <property type="match status" value="1"/>
</dbReference>
<keyword evidence="2" id="KW-0560">Oxidoreductase</keyword>
<protein>
    <recommendedName>
        <fullName evidence="4">3-beta hydroxysteroid dehydrogenase/isomerase domain-containing protein</fullName>
    </recommendedName>
</protein>
<sequence length="536" mass="58879">MDLTSFAQWAGLILSPILILILYIRWNDRTLTSVPTSAIYFAPKRCTVDDVHETAERLANSPPLSKNENLPPRTGRRYIVVGGGGFLGGWIVTKLLQRGEESHRIRLLDLTAPTNHEVKSALSRGMEYIKVDMTDAVALEAAFKAPWPAPPSSTRKQPETEITVFHTAANIRFYERHEHFFERSTRVNVRGTQNVIAASRAAGATVLIYTSSGSVGVHSTRFLRWPWETEPARFVQVINDDDARLPKRHEQFFSNYAASKIQAERLVRAADQTPTGTTRHRSVLRTGCIRPGNGVFGPRGDMLCGAYLVRKTNPTWIQAVAQSFCYVENCAAAHLCYEARLVELLEGAAHPDIGGQAFCVADPGTTPTYGDVYTTLDTLTGGECHFPILSPTAMLLFAHAVEFYYRAHHALVAGGWRLAALLPAVKGDIINLQPSLFSLTSVHLIFDDSRARMAPEKGGLGYSGAWTTLEGLHRTVEEHKSGIGRSETRSDTAGVSFSFGLKFLKADKGKAPSKLSSRVNDVIPGVPPIEVDIPTS</sequence>
<dbReference type="Gene3D" id="3.40.50.720">
    <property type="entry name" value="NAD(P)-binding Rossmann-like Domain"/>
    <property type="match status" value="1"/>
</dbReference>
<dbReference type="InterPro" id="IPR002225">
    <property type="entry name" value="3Beta_OHSteriod_DH/Estase"/>
</dbReference>
<keyword evidence="3" id="KW-0472">Membrane</keyword>
<proteinExistence type="inferred from homology"/>
<dbReference type="Proteomes" id="UP000054270">
    <property type="component" value="Unassembled WGS sequence"/>
</dbReference>
<reference evidence="6" key="1">
    <citation type="submission" date="2014-04" db="EMBL/GenBank/DDBJ databases">
        <title>Evolutionary Origins and Diversification of the Mycorrhizal Mutualists.</title>
        <authorList>
            <consortium name="DOE Joint Genome Institute"/>
            <consortium name="Mycorrhizal Genomics Consortium"/>
            <person name="Kohler A."/>
            <person name="Kuo A."/>
            <person name="Nagy L.G."/>
            <person name="Floudas D."/>
            <person name="Copeland A."/>
            <person name="Barry K.W."/>
            <person name="Cichocki N."/>
            <person name="Veneault-Fourrey C."/>
            <person name="LaButti K."/>
            <person name="Lindquist E.A."/>
            <person name="Lipzen A."/>
            <person name="Lundell T."/>
            <person name="Morin E."/>
            <person name="Murat C."/>
            <person name="Riley R."/>
            <person name="Ohm R."/>
            <person name="Sun H."/>
            <person name="Tunlid A."/>
            <person name="Henrissat B."/>
            <person name="Grigoriev I.V."/>
            <person name="Hibbett D.S."/>
            <person name="Martin F."/>
        </authorList>
    </citation>
    <scope>NUCLEOTIDE SEQUENCE [LARGE SCALE GENOMIC DNA]</scope>
    <source>
        <strain evidence="6">FD-334 SS-4</strain>
    </source>
</reference>
<keyword evidence="3" id="KW-0812">Transmembrane</keyword>
<evidence type="ECO:0000256" key="3">
    <source>
        <dbReference type="SAM" id="Phobius"/>
    </source>
</evidence>
<organism evidence="5 6">
    <name type="scientific">Hypholoma sublateritium (strain FD-334 SS-4)</name>
    <dbReference type="NCBI Taxonomy" id="945553"/>
    <lineage>
        <taxon>Eukaryota</taxon>
        <taxon>Fungi</taxon>
        <taxon>Dikarya</taxon>
        <taxon>Basidiomycota</taxon>
        <taxon>Agaricomycotina</taxon>
        <taxon>Agaricomycetes</taxon>
        <taxon>Agaricomycetidae</taxon>
        <taxon>Agaricales</taxon>
        <taxon>Agaricineae</taxon>
        <taxon>Strophariaceae</taxon>
        <taxon>Hypholoma</taxon>
    </lineage>
</organism>
<keyword evidence="3" id="KW-1133">Transmembrane helix</keyword>
<dbReference type="PANTHER" id="PTHR43245">
    <property type="entry name" value="BIFUNCTIONAL POLYMYXIN RESISTANCE PROTEIN ARNA"/>
    <property type="match status" value="1"/>
</dbReference>
<dbReference type="OrthoDB" id="10058185at2759"/>
<feature type="domain" description="3-beta hydroxysteroid dehydrogenase/isomerase" evidence="4">
    <location>
        <begin position="79"/>
        <end position="372"/>
    </location>
</feature>
<dbReference type="OMA" id="PTWVNHI"/>
<comment type="similarity">
    <text evidence="1">Belongs to the 3-beta-HSD family.</text>
</comment>
<feature type="transmembrane region" description="Helical" evidence="3">
    <location>
        <begin position="6"/>
        <end position="24"/>
    </location>
</feature>
<gene>
    <name evidence="5" type="ORF">HYPSUDRAFT_198590</name>
</gene>